<name>A0ABU3U7I7_9FLAO</name>
<keyword evidence="1" id="KW-0812">Transmembrane</keyword>
<comment type="caution">
    <text evidence="2">The sequence shown here is derived from an EMBL/GenBank/DDBJ whole genome shotgun (WGS) entry which is preliminary data.</text>
</comment>
<evidence type="ECO:0000313" key="2">
    <source>
        <dbReference type="EMBL" id="MDU8886351.1"/>
    </source>
</evidence>
<protein>
    <recommendedName>
        <fullName evidence="4">HPP family protein</fullName>
    </recommendedName>
</protein>
<proteinExistence type="predicted"/>
<dbReference type="Proteomes" id="UP001268651">
    <property type="component" value="Unassembled WGS sequence"/>
</dbReference>
<evidence type="ECO:0000256" key="1">
    <source>
        <dbReference type="SAM" id="Phobius"/>
    </source>
</evidence>
<sequence length="59" mass="6132">MGNLKRDKSTWAIGGGTMLGVGIGLIFLQTSALWFIGSIIAGIGLGLVITSILSKKQID</sequence>
<feature type="transmembrane region" description="Helical" evidence="1">
    <location>
        <begin position="9"/>
        <end position="28"/>
    </location>
</feature>
<keyword evidence="3" id="KW-1185">Reference proteome</keyword>
<gene>
    <name evidence="2" type="ORF">RXV94_09285</name>
</gene>
<accession>A0ABU3U7I7</accession>
<organism evidence="2 3">
    <name type="scientific">Gilvirhabdus luticola</name>
    <dbReference type="NCBI Taxonomy" id="3079858"/>
    <lineage>
        <taxon>Bacteria</taxon>
        <taxon>Pseudomonadati</taxon>
        <taxon>Bacteroidota</taxon>
        <taxon>Flavobacteriia</taxon>
        <taxon>Flavobacteriales</taxon>
        <taxon>Flavobacteriaceae</taxon>
        <taxon>Gilvirhabdus</taxon>
    </lineage>
</organism>
<feature type="transmembrane region" description="Helical" evidence="1">
    <location>
        <begin position="34"/>
        <end position="53"/>
    </location>
</feature>
<reference evidence="2 3" key="1">
    <citation type="submission" date="2023-10" db="EMBL/GenBank/DDBJ databases">
        <title>Marimonas sp. nov. isolated from tidal mud flat.</title>
        <authorList>
            <person name="Jaincy N.J."/>
            <person name="Srinivasan S."/>
            <person name="Lee S.-S."/>
        </authorList>
    </citation>
    <scope>NUCLEOTIDE SEQUENCE [LARGE SCALE GENOMIC DNA]</scope>
    <source>
        <strain evidence="2 3">MJ-SS3</strain>
    </source>
</reference>
<keyword evidence="1" id="KW-0472">Membrane</keyword>
<evidence type="ECO:0008006" key="4">
    <source>
        <dbReference type="Google" id="ProtNLM"/>
    </source>
</evidence>
<evidence type="ECO:0000313" key="3">
    <source>
        <dbReference type="Proteomes" id="UP001268651"/>
    </source>
</evidence>
<dbReference type="RefSeq" id="WP_316662353.1">
    <property type="nucleotide sequence ID" value="NZ_JAWHTF010000004.1"/>
</dbReference>
<dbReference type="EMBL" id="JAWHTF010000004">
    <property type="protein sequence ID" value="MDU8886351.1"/>
    <property type="molecule type" value="Genomic_DNA"/>
</dbReference>
<keyword evidence="1" id="KW-1133">Transmembrane helix</keyword>